<evidence type="ECO:0000313" key="1">
    <source>
        <dbReference type="EMBL" id="NFV16014.1"/>
    </source>
</evidence>
<dbReference type="EMBL" id="SXEU01000002">
    <property type="protein sequence ID" value="NFV16014.1"/>
    <property type="molecule type" value="Genomic_DNA"/>
</dbReference>
<dbReference type="InterPro" id="IPR012337">
    <property type="entry name" value="RNaseH-like_sf"/>
</dbReference>
<organism evidence="1">
    <name type="scientific">Clostridium botulinum</name>
    <dbReference type="NCBI Taxonomy" id="1491"/>
    <lineage>
        <taxon>Bacteria</taxon>
        <taxon>Bacillati</taxon>
        <taxon>Bacillota</taxon>
        <taxon>Clostridia</taxon>
        <taxon>Eubacteriales</taxon>
        <taxon>Clostridiaceae</taxon>
        <taxon>Clostridium</taxon>
    </lineage>
</organism>
<proteinExistence type="predicted"/>
<dbReference type="AlphaFoldDB" id="A0A6G4HRJ6"/>
<reference evidence="1" key="1">
    <citation type="submission" date="2019-04" db="EMBL/GenBank/DDBJ databases">
        <title>Genome sequencing of Clostridium botulinum Groups I-IV and Clostridium butyricum.</title>
        <authorList>
            <person name="Brunt J."/>
            <person name="Van Vliet A.H.M."/>
            <person name="Stringer S.C."/>
            <person name="Carter A.T."/>
            <person name="Peck M.W."/>
        </authorList>
    </citation>
    <scope>NUCLEOTIDE SEQUENCE</scope>
    <source>
        <strain evidence="1">751/1</strain>
    </source>
</reference>
<dbReference type="Pfam" id="PF13333">
    <property type="entry name" value="rve_2"/>
    <property type="match status" value="1"/>
</dbReference>
<comment type="caution">
    <text evidence="1">The sequence shown here is derived from an EMBL/GenBank/DDBJ whole genome shotgun (WGS) entry which is preliminary data.</text>
</comment>
<sequence>MVRNLLLLSLSNSINLIIYHEIMPINSPNYNDHMESFHALLEKECITWNEIINFTHGYKIINNYIKFYNEERIHGILNYMSSNEFIIKAAD</sequence>
<gene>
    <name evidence="1" type="ORF">FDG29_07555</name>
</gene>
<dbReference type="GO" id="GO:0015074">
    <property type="term" value="P:DNA integration"/>
    <property type="evidence" value="ECO:0007669"/>
    <property type="project" value="InterPro"/>
</dbReference>
<accession>A0A6G4HRJ6</accession>
<dbReference type="SUPFAM" id="SSF53098">
    <property type="entry name" value="Ribonuclease H-like"/>
    <property type="match status" value="1"/>
</dbReference>
<dbReference type="RefSeq" id="WP_080339432.1">
    <property type="nucleotide sequence ID" value="NZ_JACBCU010000001.1"/>
</dbReference>
<protein>
    <submittedName>
        <fullName evidence="1">Uncharacterized protein</fullName>
    </submittedName>
</protein>
<name>A0A6G4HRJ6_CLOBO</name>
<dbReference type="InterPro" id="IPR001584">
    <property type="entry name" value="Integrase_cat-core"/>
</dbReference>